<dbReference type="KEGG" id="erl:AOC36_09440"/>
<dbReference type="AlphaFoldDB" id="A0A0X8H161"/>
<keyword evidence="4" id="KW-0808">Transferase</keyword>
<dbReference type="InterPro" id="IPR017438">
    <property type="entry name" value="ATP-NAD_kinase_N"/>
</dbReference>
<evidence type="ECO:0000256" key="4">
    <source>
        <dbReference type="ARBA" id="ARBA00022679"/>
    </source>
</evidence>
<comment type="similarity">
    <text evidence="2">Belongs to the diacylglycerol/lipid kinase family.</text>
</comment>
<evidence type="ECO:0000313" key="15">
    <source>
        <dbReference type="Proteomes" id="UP000063781"/>
    </source>
</evidence>
<evidence type="ECO:0000256" key="6">
    <source>
        <dbReference type="ARBA" id="ARBA00022741"/>
    </source>
</evidence>
<evidence type="ECO:0000256" key="7">
    <source>
        <dbReference type="ARBA" id="ARBA00022777"/>
    </source>
</evidence>
<evidence type="ECO:0000256" key="9">
    <source>
        <dbReference type="ARBA" id="ARBA00022842"/>
    </source>
</evidence>
<dbReference type="Pfam" id="PF19279">
    <property type="entry name" value="YegS_C"/>
    <property type="match status" value="1"/>
</dbReference>
<dbReference type="EMBL" id="CP013213">
    <property type="protein sequence ID" value="AMC94197.1"/>
    <property type="molecule type" value="Genomic_DNA"/>
</dbReference>
<protein>
    <recommendedName>
        <fullName evidence="13">DAGKc domain-containing protein</fullName>
    </recommendedName>
</protein>
<comment type="cofactor">
    <cofactor evidence="1">
        <name>Mg(2+)</name>
        <dbReference type="ChEBI" id="CHEBI:18420"/>
    </cofactor>
</comment>
<sequence>MKHIFIINPNSGIGEYKEVQQWIEKHQHDTGFDYEVFETQYVGHATEIASTFDDPNVVLYSCGGDGTLHEVLNGIGLNSQLGVIPVGTSNDFWRMLNFSGNIDEILTELVFNGHETKVDIGVSNGERYLNCANFGLDACINRDVNLSTNTVVPRRMLYLYYAVKNIFKMKPVKYELEMNGKTRHVDAILTSIMNGRYYGNGFKSTPDARIDDGLFDVCVVDPISILEAFNLLPKYMKGTHVSHKKVHVEQTQALTIRSMAPILYGLDGEIFEATQLEFSIEKHALRLRVPRGYSS</sequence>
<dbReference type="Gene3D" id="3.40.50.10330">
    <property type="entry name" value="Probable inorganic polyphosphate/atp-NAD kinase, domain 1"/>
    <property type="match status" value="1"/>
</dbReference>
<dbReference type="InterPro" id="IPR050187">
    <property type="entry name" value="Lipid_Phosphate_FormReg"/>
</dbReference>
<dbReference type="STRING" id="1514105.AOC36_09440"/>
<keyword evidence="6" id="KW-0547">Nucleotide-binding</keyword>
<dbReference type="SMART" id="SM00046">
    <property type="entry name" value="DAGKc"/>
    <property type="match status" value="1"/>
</dbReference>
<dbReference type="PROSITE" id="PS50146">
    <property type="entry name" value="DAGK"/>
    <property type="match status" value="1"/>
</dbReference>
<proteinExistence type="inferred from homology"/>
<evidence type="ECO:0000256" key="3">
    <source>
        <dbReference type="ARBA" id="ARBA00022516"/>
    </source>
</evidence>
<keyword evidence="3" id="KW-0444">Lipid biosynthesis</keyword>
<dbReference type="InterPro" id="IPR001206">
    <property type="entry name" value="Diacylglycerol_kinase_cat_dom"/>
</dbReference>
<evidence type="ECO:0000256" key="2">
    <source>
        <dbReference type="ARBA" id="ARBA00005983"/>
    </source>
</evidence>
<dbReference type="GO" id="GO:0008654">
    <property type="term" value="P:phospholipid biosynthetic process"/>
    <property type="evidence" value="ECO:0007669"/>
    <property type="project" value="UniProtKB-KW"/>
</dbReference>
<keyword evidence="9" id="KW-0460">Magnesium</keyword>
<dbReference type="InterPro" id="IPR005218">
    <property type="entry name" value="Diacylglycerol/lipid_kinase"/>
</dbReference>
<dbReference type="PANTHER" id="PTHR12358">
    <property type="entry name" value="SPHINGOSINE KINASE"/>
    <property type="match status" value="1"/>
</dbReference>
<dbReference type="GO" id="GO:0005524">
    <property type="term" value="F:ATP binding"/>
    <property type="evidence" value="ECO:0007669"/>
    <property type="project" value="UniProtKB-KW"/>
</dbReference>
<evidence type="ECO:0000259" key="13">
    <source>
        <dbReference type="PROSITE" id="PS50146"/>
    </source>
</evidence>
<feature type="domain" description="DAGKc" evidence="13">
    <location>
        <begin position="1"/>
        <end position="128"/>
    </location>
</feature>
<keyword evidence="8" id="KW-0067">ATP-binding</keyword>
<dbReference type="RefSeq" id="WP_067633647.1">
    <property type="nucleotide sequence ID" value="NZ_CP013213.1"/>
</dbReference>
<dbReference type="NCBIfam" id="TIGR00147">
    <property type="entry name" value="YegS/Rv2252/BmrU family lipid kinase"/>
    <property type="match status" value="1"/>
</dbReference>
<dbReference type="GO" id="GO:0005886">
    <property type="term" value="C:plasma membrane"/>
    <property type="evidence" value="ECO:0007669"/>
    <property type="project" value="TreeGrafter"/>
</dbReference>
<keyword evidence="10" id="KW-0443">Lipid metabolism</keyword>
<dbReference type="Proteomes" id="UP000063781">
    <property type="component" value="Chromosome"/>
</dbReference>
<keyword evidence="11" id="KW-0594">Phospholipid biosynthesis</keyword>
<keyword evidence="12" id="KW-1208">Phospholipid metabolism</keyword>
<keyword evidence="5" id="KW-0479">Metal-binding</keyword>
<evidence type="ECO:0000256" key="11">
    <source>
        <dbReference type="ARBA" id="ARBA00023209"/>
    </source>
</evidence>
<accession>A0A0X8H161</accession>
<evidence type="ECO:0000256" key="8">
    <source>
        <dbReference type="ARBA" id="ARBA00022840"/>
    </source>
</evidence>
<evidence type="ECO:0000256" key="10">
    <source>
        <dbReference type="ARBA" id="ARBA00023098"/>
    </source>
</evidence>
<evidence type="ECO:0000256" key="1">
    <source>
        <dbReference type="ARBA" id="ARBA00001946"/>
    </source>
</evidence>
<dbReference type="GO" id="GO:0016301">
    <property type="term" value="F:kinase activity"/>
    <property type="evidence" value="ECO:0007669"/>
    <property type="project" value="UniProtKB-KW"/>
</dbReference>
<keyword evidence="7" id="KW-0418">Kinase</keyword>
<organism evidence="14 15">
    <name type="scientific">Erysipelothrix larvae</name>
    <dbReference type="NCBI Taxonomy" id="1514105"/>
    <lineage>
        <taxon>Bacteria</taxon>
        <taxon>Bacillati</taxon>
        <taxon>Bacillota</taxon>
        <taxon>Erysipelotrichia</taxon>
        <taxon>Erysipelotrichales</taxon>
        <taxon>Erysipelotrichaceae</taxon>
        <taxon>Erysipelothrix</taxon>
    </lineage>
</organism>
<evidence type="ECO:0000313" key="14">
    <source>
        <dbReference type="EMBL" id="AMC94197.1"/>
    </source>
</evidence>
<dbReference type="Pfam" id="PF00781">
    <property type="entry name" value="DAGK_cat"/>
    <property type="match status" value="1"/>
</dbReference>
<dbReference type="Gene3D" id="2.60.200.40">
    <property type="match status" value="1"/>
</dbReference>
<gene>
    <name evidence="14" type="ORF">AOC36_09440</name>
</gene>
<name>A0A0X8H161_9FIRM</name>
<keyword evidence="15" id="KW-1185">Reference proteome</keyword>
<dbReference type="PANTHER" id="PTHR12358:SF106">
    <property type="entry name" value="LIPID KINASE YEGS"/>
    <property type="match status" value="1"/>
</dbReference>
<dbReference type="InterPro" id="IPR016064">
    <property type="entry name" value="NAD/diacylglycerol_kinase_sf"/>
</dbReference>
<evidence type="ECO:0000256" key="5">
    <source>
        <dbReference type="ARBA" id="ARBA00022723"/>
    </source>
</evidence>
<dbReference type="SUPFAM" id="SSF111331">
    <property type="entry name" value="NAD kinase/diacylglycerol kinase-like"/>
    <property type="match status" value="1"/>
</dbReference>
<dbReference type="InterPro" id="IPR045540">
    <property type="entry name" value="YegS/DAGK_C"/>
</dbReference>
<evidence type="ECO:0000256" key="12">
    <source>
        <dbReference type="ARBA" id="ARBA00023264"/>
    </source>
</evidence>
<dbReference type="GO" id="GO:0046872">
    <property type="term" value="F:metal ion binding"/>
    <property type="evidence" value="ECO:0007669"/>
    <property type="project" value="UniProtKB-KW"/>
</dbReference>
<dbReference type="OrthoDB" id="9786026at2"/>
<reference evidence="14 15" key="1">
    <citation type="submission" date="2015-10" db="EMBL/GenBank/DDBJ databases">
        <title>Erysipelothrix larvae sp. LV19 isolated from the larval gut of the rhinoceros beetle, Trypoxylus dichotomus.</title>
        <authorList>
            <person name="Lim S."/>
            <person name="Kim B.-C."/>
        </authorList>
    </citation>
    <scope>NUCLEOTIDE SEQUENCE [LARGE SCALE GENOMIC DNA]</scope>
    <source>
        <strain evidence="14 15">LV19</strain>
    </source>
</reference>